<sequence>MASLRKKNRALHWIQRRRVKGKLNDVDPCNATTEANMIYLRAYCC</sequence>
<reference evidence="2 3" key="1">
    <citation type="submission" date="2019-11" db="EMBL/GenBank/DDBJ databases">
        <authorList>
            <person name="Jiao W.-B."/>
            <person name="Schneeberger K."/>
        </authorList>
    </citation>
    <scope>NUCLEOTIDE SEQUENCE [LARGE SCALE GENOMIC DNA]</scope>
    <source>
        <strain evidence="3">cv. An-1</strain>
    </source>
</reference>
<gene>
    <name evidence="1" type="ordered locus">At3g15909</name>
    <name evidence="2" type="ORF">AN1_LOCUS12974</name>
</gene>
<proteinExistence type="predicted"/>
<organism evidence="2 3">
    <name type="scientific">Arabidopsis thaliana</name>
    <name type="common">Mouse-ear cress</name>
    <dbReference type="NCBI Taxonomy" id="3702"/>
    <lineage>
        <taxon>Eukaryota</taxon>
        <taxon>Viridiplantae</taxon>
        <taxon>Streptophyta</taxon>
        <taxon>Embryophyta</taxon>
        <taxon>Tracheophyta</taxon>
        <taxon>Spermatophyta</taxon>
        <taxon>Magnoliopsida</taxon>
        <taxon>eudicotyledons</taxon>
        <taxon>Gunneridae</taxon>
        <taxon>Pentapetalae</taxon>
        <taxon>rosids</taxon>
        <taxon>malvids</taxon>
        <taxon>Brassicales</taxon>
        <taxon>Brassicaceae</taxon>
        <taxon>Camelineae</taxon>
        <taxon>Arabidopsis</taxon>
    </lineage>
</organism>
<name>A0A654F996_ARATH</name>
<accession>A0A654F996</accession>
<dbReference type="AlphaFoldDB" id="A0A654F996"/>
<dbReference type="GeneID" id="6240621"/>
<dbReference type="RefSeq" id="NP_001118643.1">
    <property type="nucleotide sequence ID" value="NM_001125171.1"/>
</dbReference>
<dbReference type="SMR" id="A0A654F996"/>
<dbReference type="EMBL" id="CACRSJ010000106">
    <property type="protein sequence ID" value="VYS57525.1"/>
    <property type="molecule type" value="Genomic_DNA"/>
</dbReference>
<protein>
    <submittedName>
        <fullName evidence="2">Uncharacterized protein</fullName>
    </submittedName>
</protein>
<dbReference type="Proteomes" id="UP000426265">
    <property type="component" value="Unassembled WGS sequence"/>
</dbReference>
<evidence type="ECO:0000313" key="3">
    <source>
        <dbReference type="Proteomes" id="UP000426265"/>
    </source>
</evidence>
<evidence type="ECO:0000313" key="1">
    <source>
        <dbReference type="Araport" id="AT3G15909"/>
    </source>
</evidence>
<dbReference type="KEGG" id="ath:AT3G15909"/>
<dbReference type="ExpressionAtlas" id="A0A654F996">
    <property type="expression patterns" value="baseline"/>
</dbReference>
<evidence type="ECO:0000313" key="2">
    <source>
        <dbReference type="EMBL" id="VYS57525.1"/>
    </source>
</evidence>
<dbReference type="Araport" id="AT3G15909"/>